<keyword evidence="7" id="KW-0460">Magnesium</keyword>
<dbReference type="PANTHER" id="PTHR15822:SF4">
    <property type="entry name" value="TYROSYL-DNA PHOSPHODIESTERASE 2"/>
    <property type="match status" value="1"/>
</dbReference>
<dbReference type="GO" id="GO:0004527">
    <property type="term" value="F:exonuclease activity"/>
    <property type="evidence" value="ECO:0007669"/>
    <property type="project" value="UniProtKB-KW"/>
</dbReference>
<evidence type="ECO:0000256" key="2">
    <source>
        <dbReference type="ARBA" id="ARBA00001946"/>
    </source>
</evidence>
<dbReference type="InterPro" id="IPR005135">
    <property type="entry name" value="Endo/exonuclease/phosphatase"/>
</dbReference>
<keyword evidence="4" id="KW-0479">Metal-binding</keyword>
<dbReference type="GO" id="GO:0004519">
    <property type="term" value="F:endonuclease activity"/>
    <property type="evidence" value="ECO:0007669"/>
    <property type="project" value="UniProtKB-KW"/>
</dbReference>
<feature type="domain" description="MJ1316 RNA cyclic group end recognition" evidence="10">
    <location>
        <begin position="7"/>
        <end position="73"/>
    </location>
</feature>
<keyword evidence="3" id="KW-0540">Nuclease</keyword>
<dbReference type="Pfam" id="PF04457">
    <property type="entry name" value="MJ1316"/>
    <property type="match status" value="1"/>
</dbReference>
<keyword evidence="6" id="KW-0378">Hydrolase</keyword>
<dbReference type="Gene3D" id="3.60.10.10">
    <property type="entry name" value="Endonuclease/exonuclease/phosphatase"/>
    <property type="match status" value="1"/>
</dbReference>
<dbReference type="Pfam" id="PF03372">
    <property type="entry name" value="Exo_endo_phos"/>
    <property type="match status" value="1"/>
</dbReference>
<keyword evidence="12" id="KW-0255">Endonuclease</keyword>
<protein>
    <submittedName>
        <fullName evidence="12">Endonuclease/exonuclease/phosphatase family</fullName>
    </submittedName>
</protein>
<evidence type="ECO:0000259" key="9">
    <source>
        <dbReference type="Pfam" id="PF03372"/>
    </source>
</evidence>
<comment type="cofactor">
    <cofactor evidence="2">
        <name>Mg(2+)</name>
        <dbReference type="ChEBI" id="CHEBI:18420"/>
    </cofactor>
</comment>
<dbReference type="InterPro" id="IPR051547">
    <property type="entry name" value="TDP2-like"/>
</dbReference>
<feature type="domain" description="Poly(A) polymerase central" evidence="11">
    <location>
        <begin position="627"/>
        <end position="700"/>
    </location>
</feature>
<evidence type="ECO:0000259" key="10">
    <source>
        <dbReference type="Pfam" id="PF04457"/>
    </source>
</evidence>
<dbReference type="SUPFAM" id="SSF56219">
    <property type="entry name" value="DNase I-like"/>
    <property type="match status" value="1"/>
</dbReference>
<dbReference type="InterPro" id="IPR009097">
    <property type="entry name" value="Cyclic_Pdiesterase"/>
</dbReference>
<evidence type="ECO:0000256" key="7">
    <source>
        <dbReference type="ARBA" id="ARBA00022842"/>
    </source>
</evidence>
<dbReference type="InterPro" id="IPR040459">
    <property type="entry name" value="MJ1316"/>
</dbReference>
<dbReference type="Pfam" id="PF13563">
    <property type="entry name" value="2_5_RNA_ligase2"/>
    <property type="match status" value="1"/>
</dbReference>
<dbReference type="GO" id="GO:1990817">
    <property type="term" value="F:poly(A) RNA polymerase activity"/>
    <property type="evidence" value="ECO:0007669"/>
    <property type="project" value="InterPro"/>
</dbReference>
<dbReference type="SUPFAM" id="SSF81631">
    <property type="entry name" value="PAP/OAS1 substrate-binding domain"/>
    <property type="match status" value="1"/>
</dbReference>
<organism evidence="12">
    <name type="scientific">Hyperionvirus sp</name>
    <dbReference type="NCBI Taxonomy" id="2487770"/>
    <lineage>
        <taxon>Viruses</taxon>
        <taxon>Varidnaviria</taxon>
        <taxon>Bamfordvirae</taxon>
        <taxon>Nucleocytoviricota</taxon>
        <taxon>Megaviricetes</taxon>
        <taxon>Imitervirales</taxon>
        <taxon>Mimiviridae</taxon>
        <taxon>Klosneuvirinae</taxon>
    </lineage>
</organism>
<sequence length="845" mass="95548">MTSKFPTSEALFSRIKTDTNLVGSHVSIVYLDSMKEKYLEKNISTWKNIADGGDIPWHRVHYFKYKDKVIWDRALKKCDLTPIMKASSLIANSFKVVTYNVLSDFYLKEITDFSKRKDVIVKYLMEAGADVICLQEVTDLLLDELKGVESYQIAFTDRKGNNVVIMTKCKIVSVRYVTFNESKQAICVGVESEWGVVQFVGVHLTSSMSPNSAVKRREQISMIIYGEIDMMLPTVLLGDFNIELESDMGDNLVLFEDVGDKKVCTYDPVNNSLAFAISRDKTPKRLDRVYVNSFFGVVGYKVREDVKFSDHYPVECILALRGDAKDEKVVLGPGVANKRTGVIVIVDDDRVDKIRRKLDPTFKKWMSHVTVFYGFGDPDMFDVEYYKVKELVETKYLGKRLRFSEVGVLEHEESMTVCLFPDVESREILVGLRNDIMGALKMDRSQGFNPHLTLGKIEKGSEKKIDLEVDMELSAIHFVTLGESFIEVKRAIHRVKLSASSIVETIGRVLEKKVMVGGSGIFSGGTDLDLVIFDNGAPEIDKKTILRDMRRKLIFSGIFRSVIEIENLHSIYLKLKTITNVPVDLHLCRKGIDESYDKMGRADQISASTYFASVYIKNVVGGRYDDFCVSLNVVKDLLKKCEVYSQVYGYLGGISIAVMMVCLYGDGTVCAGNVVAKFCEKYGKWGYPEAIFLEKRGSGKGDKVAGLMQVCNVLAPYENTVRNITKSTLAAWLNVIQNKFVSTLEFGYVLIFGVKANNLDIFEAMMQFVDSNVVKLIVGFEANGCGVKPTCKWNIRVQQGEEYMFEGSWKMYLVNNNSTAKIEQLEKTMRRLFPNQIFKKIEKAV</sequence>
<evidence type="ECO:0000256" key="3">
    <source>
        <dbReference type="ARBA" id="ARBA00022722"/>
    </source>
</evidence>
<evidence type="ECO:0000256" key="4">
    <source>
        <dbReference type="ARBA" id="ARBA00022723"/>
    </source>
</evidence>
<dbReference type="GO" id="GO:0006281">
    <property type="term" value="P:DNA repair"/>
    <property type="evidence" value="ECO:0007669"/>
    <property type="project" value="UniProtKB-KW"/>
</dbReference>
<feature type="domain" description="Endonuclease/exonuclease/phosphatase" evidence="9">
    <location>
        <begin position="97"/>
        <end position="311"/>
    </location>
</feature>
<keyword evidence="8" id="KW-0234">DNA repair</keyword>
<dbReference type="GO" id="GO:0046872">
    <property type="term" value="F:metal ion binding"/>
    <property type="evidence" value="ECO:0007669"/>
    <property type="project" value="UniProtKB-KW"/>
</dbReference>
<reference evidence="12" key="1">
    <citation type="submission" date="2018-10" db="EMBL/GenBank/DDBJ databases">
        <title>Hidden diversity of soil giant viruses.</title>
        <authorList>
            <person name="Schulz F."/>
            <person name="Alteio L."/>
            <person name="Goudeau D."/>
            <person name="Ryan E.M."/>
            <person name="Malmstrom R.R."/>
            <person name="Blanchard J."/>
            <person name="Woyke T."/>
        </authorList>
    </citation>
    <scope>NUCLEOTIDE SEQUENCE</scope>
    <source>
        <strain evidence="12">HYV1</strain>
    </source>
</reference>
<proteinExistence type="predicted"/>
<dbReference type="InterPro" id="IPR007012">
    <property type="entry name" value="PolA_pol_cen_dom"/>
</dbReference>
<dbReference type="Gene3D" id="1.10.1410.10">
    <property type="match status" value="1"/>
</dbReference>
<evidence type="ECO:0000256" key="5">
    <source>
        <dbReference type="ARBA" id="ARBA00022763"/>
    </source>
</evidence>
<gene>
    <name evidence="12" type="ORF">Hyperionvirus21_13</name>
</gene>
<evidence type="ECO:0000259" key="11">
    <source>
        <dbReference type="Pfam" id="PF04928"/>
    </source>
</evidence>
<dbReference type="Pfam" id="PF04928">
    <property type="entry name" value="PAP_central"/>
    <property type="match status" value="1"/>
</dbReference>
<name>A0A3G5AFW8_9VIRU</name>
<dbReference type="PANTHER" id="PTHR15822">
    <property type="entry name" value="TRAF AND TNF RECEPTOR-ASSOCIATED PROTEIN"/>
    <property type="match status" value="1"/>
</dbReference>
<evidence type="ECO:0000256" key="8">
    <source>
        <dbReference type="ARBA" id="ARBA00023204"/>
    </source>
</evidence>
<evidence type="ECO:0000256" key="1">
    <source>
        <dbReference type="ARBA" id="ARBA00001936"/>
    </source>
</evidence>
<dbReference type="InterPro" id="IPR036691">
    <property type="entry name" value="Endo/exonu/phosph_ase_sf"/>
</dbReference>
<accession>A0A3G5AFW8</accession>
<dbReference type="Gene3D" id="3.90.1140.10">
    <property type="entry name" value="Cyclic phosphodiesterase"/>
    <property type="match status" value="1"/>
</dbReference>
<evidence type="ECO:0000256" key="6">
    <source>
        <dbReference type="ARBA" id="ARBA00022801"/>
    </source>
</evidence>
<dbReference type="SUPFAM" id="SSF55144">
    <property type="entry name" value="LigT-like"/>
    <property type="match status" value="1"/>
</dbReference>
<comment type="cofactor">
    <cofactor evidence="1">
        <name>Mn(2+)</name>
        <dbReference type="ChEBI" id="CHEBI:29035"/>
    </cofactor>
</comment>
<keyword evidence="5" id="KW-0227">DNA damage</keyword>
<dbReference type="EMBL" id="MK072403">
    <property type="protein sequence ID" value="AYV84279.1"/>
    <property type="molecule type" value="Genomic_DNA"/>
</dbReference>
<evidence type="ECO:0000313" key="12">
    <source>
        <dbReference type="EMBL" id="AYV84279.1"/>
    </source>
</evidence>
<keyword evidence="12" id="KW-0269">Exonuclease</keyword>